<evidence type="ECO:0000259" key="8">
    <source>
        <dbReference type="PROSITE" id="PS50837"/>
    </source>
</evidence>
<comment type="caution">
    <text evidence="9">The sequence shown here is derived from an EMBL/GenBank/DDBJ whole genome shotgun (WGS) entry which is preliminary data.</text>
</comment>
<dbReference type="AlphaFoldDB" id="A0AAD9E123"/>
<evidence type="ECO:0000256" key="6">
    <source>
        <dbReference type="ARBA" id="ARBA00022840"/>
    </source>
</evidence>
<dbReference type="Gene3D" id="3.40.50.300">
    <property type="entry name" value="P-loop containing nucleotide triphosphate hydrolases"/>
    <property type="match status" value="1"/>
</dbReference>
<keyword evidence="2" id="KW-0963">Cytoplasm</keyword>
<dbReference type="Pfam" id="PF05729">
    <property type="entry name" value="NACHT"/>
    <property type="match status" value="1"/>
</dbReference>
<accession>A0AAD9E123</accession>
<dbReference type="Pfam" id="PF02758">
    <property type="entry name" value="PYRIN"/>
    <property type="match status" value="1"/>
</dbReference>
<evidence type="ECO:0000256" key="5">
    <source>
        <dbReference type="ARBA" id="ARBA00022741"/>
    </source>
</evidence>
<dbReference type="CDD" id="cd08321">
    <property type="entry name" value="Pyrin_ASC-like"/>
    <property type="match status" value="1"/>
</dbReference>
<dbReference type="Pfam" id="PF14484">
    <property type="entry name" value="FISNA"/>
    <property type="match status" value="1"/>
</dbReference>
<dbReference type="InterPro" id="IPR051261">
    <property type="entry name" value="NLR"/>
</dbReference>
<dbReference type="InterPro" id="IPR027417">
    <property type="entry name" value="P-loop_NTPase"/>
</dbReference>
<keyword evidence="5" id="KW-0547">Nucleotide-binding</keyword>
<dbReference type="SMART" id="SM01288">
    <property type="entry name" value="FISNA"/>
    <property type="match status" value="1"/>
</dbReference>
<dbReference type="InterPro" id="IPR011029">
    <property type="entry name" value="DEATH-like_dom_sf"/>
</dbReference>
<evidence type="ECO:0000256" key="2">
    <source>
        <dbReference type="ARBA" id="ARBA00022490"/>
    </source>
</evidence>
<evidence type="ECO:0000313" key="10">
    <source>
        <dbReference type="Proteomes" id="UP001239994"/>
    </source>
</evidence>
<keyword evidence="4" id="KW-0677">Repeat</keyword>
<dbReference type="InterPro" id="IPR007111">
    <property type="entry name" value="NACHT_NTPase"/>
</dbReference>
<dbReference type="SUPFAM" id="SSF47986">
    <property type="entry name" value="DEATH domain"/>
    <property type="match status" value="1"/>
</dbReference>
<name>A0AAD9E123_9TELE</name>
<evidence type="ECO:0000259" key="7">
    <source>
        <dbReference type="PROSITE" id="PS50824"/>
    </source>
</evidence>
<dbReference type="Pfam" id="PF17779">
    <property type="entry name" value="WHD_NOD2"/>
    <property type="match status" value="1"/>
</dbReference>
<dbReference type="SMART" id="SM00368">
    <property type="entry name" value="LRR_RI"/>
    <property type="match status" value="1"/>
</dbReference>
<reference evidence="9" key="1">
    <citation type="submission" date="2023-03" db="EMBL/GenBank/DDBJ databases">
        <title>Electrophorus voltai genome.</title>
        <authorList>
            <person name="Bian C."/>
        </authorList>
    </citation>
    <scope>NUCLEOTIDE SEQUENCE</scope>
    <source>
        <strain evidence="9">CB-2022</strain>
        <tissue evidence="9">Muscle</tissue>
    </source>
</reference>
<dbReference type="Gene3D" id="1.10.533.10">
    <property type="entry name" value="Death Domain, Fas"/>
    <property type="match status" value="1"/>
</dbReference>
<dbReference type="GO" id="GO:0005737">
    <property type="term" value="C:cytoplasm"/>
    <property type="evidence" value="ECO:0007669"/>
    <property type="project" value="UniProtKB-SubCell"/>
</dbReference>
<dbReference type="InterPro" id="IPR041267">
    <property type="entry name" value="NLRP_HD2"/>
</dbReference>
<dbReference type="EMBL" id="JAROKS010000006">
    <property type="protein sequence ID" value="KAK1803160.1"/>
    <property type="molecule type" value="Genomic_DNA"/>
</dbReference>
<keyword evidence="10" id="KW-1185">Reference proteome</keyword>
<evidence type="ECO:0000256" key="1">
    <source>
        <dbReference type="ARBA" id="ARBA00004496"/>
    </source>
</evidence>
<dbReference type="FunFam" id="3.40.50.300:FF:000210">
    <property type="entry name" value="Si:dkey-16p6.1"/>
    <property type="match status" value="1"/>
</dbReference>
<dbReference type="Proteomes" id="UP001239994">
    <property type="component" value="Unassembled WGS sequence"/>
</dbReference>
<evidence type="ECO:0000256" key="3">
    <source>
        <dbReference type="ARBA" id="ARBA00022614"/>
    </source>
</evidence>
<keyword evidence="3" id="KW-0433">Leucine-rich repeat</keyword>
<evidence type="ECO:0000313" key="9">
    <source>
        <dbReference type="EMBL" id="KAK1803160.1"/>
    </source>
</evidence>
<dbReference type="Gene3D" id="3.80.10.10">
    <property type="entry name" value="Ribonuclease Inhibitor"/>
    <property type="match status" value="1"/>
</dbReference>
<feature type="domain" description="Pyrin" evidence="7">
    <location>
        <begin position="1"/>
        <end position="89"/>
    </location>
</feature>
<dbReference type="PROSITE" id="PS50837">
    <property type="entry name" value="NACHT"/>
    <property type="match status" value="1"/>
</dbReference>
<keyword evidence="6" id="KW-0067">ATP-binding</keyword>
<dbReference type="PROSITE" id="PS50824">
    <property type="entry name" value="DAPIN"/>
    <property type="match status" value="1"/>
</dbReference>
<gene>
    <name evidence="9" type="ORF">P4O66_021211</name>
</gene>
<evidence type="ECO:0008006" key="11">
    <source>
        <dbReference type="Google" id="ProtNLM"/>
    </source>
</evidence>
<dbReference type="SUPFAM" id="SSF52047">
    <property type="entry name" value="RNI-like"/>
    <property type="match status" value="1"/>
</dbReference>
<dbReference type="GO" id="GO:0005524">
    <property type="term" value="F:ATP binding"/>
    <property type="evidence" value="ECO:0007669"/>
    <property type="project" value="UniProtKB-KW"/>
</dbReference>
<feature type="domain" description="NACHT" evidence="8">
    <location>
        <begin position="195"/>
        <end position="330"/>
    </location>
</feature>
<comment type="subcellular location">
    <subcellularLocation>
        <location evidence="1">Cytoplasm</location>
    </subcellularLocation>
</comment>
<sequence>MENIPEQLLENLEKLGRNDLRFFQWHLTNGVEGFKHIPEDQLSEPNACNTVYKMVQSYGPGGAVEITVAILKKLNKKQLAEELRIKHSQVASSTEPLGLCNKNAALTEGEHKDSESKLLKSILRSQYSTIYEGTAATGSHVNFNEIYTELYVLKDWRGGISTDHEVIQIESGVLRRDTADIPLSFNDVFSDENGKKVLTLGIAGIGKTVCAQRFVLDWAEGKSNPDIDFVFLIPFRELNLLKDEQYNLHDLLLYSYPKLRNLKETGLFDDNCTCVFIFDGLDEMRKQLNFKQKKITDITKKAYVDVLVTNLITGALLPTASVWITSRPAAGDQIHRKYIHLMTEVRGFITDQQKEQYFRNQISEQDQASRIISHIKQSKTLNIMCHIPIFCWITAIVLQQIMNQCNKAPRSLTEMFVHFLIIQMSTKSEKYNETPQKDTKKLLESNRAMILKLAELAYRQLIKGNVMFYEEDLRECGIDVTEASVYSGVCTAIFKEESVLYQRKIYCFVHLSFQEFMAAFYVFHCYVNNNMEVLQNFKQQYMYTPMYADVDNYNYRFGEDSLHDLLKAAVNKALKSKKGQLDLFLRFLLGISLESNQSLLQGLLTHTQGSSESINKTVKYIGYLIRTEDHCTERSINLFLCLTEMKDQSLSREIQEYLKSKKQSEKKLSTAHCSAIAYMLQMSEEVLDALDLKKYNTSQDGYRRLIPAVSNCRRALLVGCNFTTDCSEKLCSALTSANSHLRELDLCYNYLQDSGVIILSVGLKSSNCQLVILR</sequence>
<protein>
    <recommendedName>
        <fullName evidence="11">NACHT domain-containing protein</fullName>
    </recommendedName>
</protein>
<proteinExistence type="predicted"/>
<organism evidence="9 10">
    <name type="scientific">Electrophorus voltai</name>
    <dbReference type="NCBI Taxonomy" id="2609070"/>
    <lineage>
        <taxon>Eukaryota</taxon>
        <taxon>Metazoa</taxon>
        <taxon>Chordata</taxon>
        <taxon>Craniata</taxon>
        <taxon>Vertebrata</taxon>
        <taxon>Euteleostomi</taxon>
        <taxon>Actinopterygii</taxon>
        <taxon>Neopterygii</taxon>
        <taxon>Teleostei</taxon>
        <taxon>Ostariophysi</taxon>
        <taxon>Gymnotiformes</taxon>
        <taxon>Gymnotoidei</taxon>
        <taxon>Gymnotidae</taxon>
        <taxon>Electrophorus</taxon>
    </lineage>
</organism>
<dbReference type="Pfam" id="PF17776">
    <property type="entry name" value="NLRC4_HD2"/>
    <property type="match status" value="1"/>
</dbReference>
<dbReference type="InterPro" id="IPR032675">
    <property type="entry name" value="LRR_dom_sf"/>
</dbReference>
<dbReference type="InterPro" id="IPR029495">
    <property type="entry name" value="NACHT-assoc"/>
</dbReference>
<dbReference type="PANTHER" id="PTHR24106">
    <property type="entry name" value="NACHT, LRR AND CARD DOMAINS-CONTAINING"/>
    <property type="match status" value="1"/>
</dbReference>
<dbReference type="InterPro" id="IPR004020">
    <property type="entry name" value="DAPIN"/>
</dbReference>
<dbReference type="InterPro" id="IPR041075">
    <property type="entry name" value="NOD1/2_WH"/>
</dbReference>
<dbReference type="SMART" id="SM01289">
    <property type="entry name" value="PYRIN"/>
    <property type="match status" value="1"/>
</dbReference>
<evidence type="ECO:0000256" key="4">
    <source>
        <dbReference type="ARBA" id="ARBA00022737"/>
    </source>
</evidence>